<dbReference type="Proteomes" id="UP000623129">
    <property type="component" value="Unassembled WGS sequence"/>
</dbReference>
<dbReference type="Pfam" id="PF01803">
    <property type="entry name" value="LIM_bind"/>
    <property type="match status" value="1"/>
</dbReference>
<evidence type="ECO:0000313" key="3">
    <source>
        <dbReference type="Proteomes" id="UP000623129"/>
    </source>
</evidence>
<feature type="compositionally biased region" description="Polar residues" evidence="1">
    <location>
        <begin position="265"/>
        <end position="275"/>
    </location>
</feature>
<proteinExistence type="predicted"/>
<comment type="caution">
    <text evidence="2">The sequence shown here is derived from an EMBL/GenBank/DDBJ whole genome shotgun (WGS) entry which is preliminary data.</text>
</comment>
<organism evidence="2 3">
    <name type="scientific">Carex littledalei</name>
    <dbReference type="NCBI Taxonomy" id="544730"/>
    <lineage>
        <taxon>Eukaryota</taxon>
        <taxon>Viridiplantae</taxon>
        <taxon>Streptophyta</taxon>
        <taxon>Embryophyta</taxon>
        <taxon>Tracheophyta</taxon>
        <taxon>Spermatophyta</taxon>
        <taxon>Magnoliopsida</taxon>
        <taxon>Liliopsida</taxon>
        <taxon>Poales</taxon>
        <taxon>Cyperaceae</taxon>
        <taxon>Cyperoideae</taxon>
        <taxon>Cariceae</taxon>
        <taxon>Carex</taxon>
        <taxon>Carex subgen. Euthyceras</taxon>
    </lineage>
</organism>
<gene>
    <name evidence="2" type="ORF">FCM35_KLT20663</name>
</gene>
<name>A0A833RHS6_9POAL</name>
<feature type="region of interest" description="Disordered" evidence="1">
    <location>
        <begin position="265"/>
        <end position="310"/>
    </location>
</feature>
<dbReference type="EMBL" id="SWLB01000008">
    <property type="protein sequence ID" value="KAF3336156.1"/>
    <property type="molecule type" value="Genomic_DNA"/>
</dbReference>
<keyword evidence="3" id="KW-1185">Reference proteome</keyword>
<sequence>MQGSANANANANSDEFNAAVTKLEGIDIMICKQKLWQYESEWNSGRRPAVRYDNDISFWRNFVAKYYAPDSKRRFCMSALKHQPIMSMQRTKEKWCCNSCKQVSDKCRIEYSFEEMAENFQRKFEMGLTELLLLGPGKIRNSRNGHIAILYKNMKLISKGQSSSRSSMGELVVVFNAELKFASPTEILQLANTKESQRGINESGGDPQFEEFMKMIMTSQVHQGTMHRQGSIAQTKPALYVGSGSGNDSNSDMLMPLVRQCFGSMNSPQNNNNFTEMDPHPGQQATQQRMEVNTSNNDSNNTAPSNLEEEEMLRQEHQRLEIMMDDILKAESIDELYALIASITK</sequence>
<evidence type="ECO:0000256" key="1">
    <source>
        <dbReference type="SAM" id="MobiDB-lite"/>
    </source>
</evidence>
<dbReference type="InterPro" id="IPR029005">
    <property type="entry name" value="LIM-bd/SEUSS"/>
</dbReference>
<dbReference type="AlphaFoldDB" id="A0A833RHS6"/>
<protein>
    <submittedName>
        <fullName evidence="2">Transcriptional regulator SLK1</fullName>
    </submittedName>
</protein>
<dbReference type="PANTHER" id="PTHR10378">
    <property type="entry name" value="LIM DOMAIN-BINDING PROTEIN"/>
    <property type="match status" value="1"/>
</dbReference>
<accession>A0A833RHS6</accession>
<feature type="compositionally biased region" description="Polar residues" evidence="1">
    <location>
        <begin position="283"/>
        <end position="305"/>
    </location>
</feature>
<dbReference type="OrthoDB" id="774557at2759"/>
<reference evidence="2" key="1">
    <citation type="submission" date="2020-01" db="EMBL/GenBank/DDBJ databases">
        <title>Genome sequence of Kobresia littledalei, the first chromosome-level genome in the family Cyperaceae.</title>
        <authorList>
            <person name="Qu G."/>
        </authorList>
    </citation>
    <scope>NUCLEOTIDE SEQUENCE</scope>
    <source>
        <strain evidence="2">C.B.Clarke</strain>
        <tissue evidence="2">Leaf</tissue>
    </source>
</reference>
<evidence type="ECO:0000313" key="2">
    <source>
        <dbReference type="EMBL" id="KAF3336156.1"/>
    </source>
</evidence>